<dbReference type="AlphaFoldDB" id="A0AAV7RWF6"/>
<organism evidence="2 3">
    <name type="scientific">Pleurodeles waltl</name>
    <name type="common">Iberian ribbed newt</name>
    <dbReference type="NCBI Taxonomy" id="8319"/>
    <lineage>
        <taxon>Eukaryota</taxon>
        <taxon>Metazoa</taxon>
        <taxon>Chordata</taxon>
        <taxon>Craniata</taxon>
        <taxon>Vertebrata</taxon>
        <taxon>Euteleostomi</taxon>
        <taxon>Amphibia</taxon>
        <taxon>Batrachia</taxon>
        <taxon>Caudata</taxon>
        <taxon>Salamandroidea</taxon>
        <taxon>Salamandridae</taxon>
        <taxon>Pleurodelinae</taxon>
        <taxon>Pleurodeles</taxon>
    </lineage>
</organism>
<evidence type="ECO:0000313" key="3">
    <source>
        <dbReference type="Proteomes" id="UP001066276"/>
    </source>
</evidence>
<name>A0AAV7RWF6_PLEWA</name>
<dbReference type="EMBL" id="JANPWB010000009">
    <property type="protein sequence ID" value="KAJ1155830.1"/>
    <property type="molecule type" value="Genomic_DNA"/>
</dbReference>
<gene>
    <name evidence="2" type="ORF">NDU88_008555</name>
</gene>
<dbReference type="Proteomes" id="UP001066276">
    <property type="component" value="Chromosome 5"/>
</dbReference>
<protein>
    <submittedName>
        <fullName evidence="2">Uncharacterized protein</fullName>
    </submittedName>
</protein>
<reference evidence="2" key="1">
    <citation type="journal article" date="2022" name="bioRxiv">
        <title>Sequencing and chromosome-scale assembly of the giantPleurodeles waltlgenome.</title>
        <authorList>
            <person name="Brown T."/>
            <person name="Elewa A."/>
            <person name="Iarovenko S."/>
            <person name="Subramanian E."/>
            <person name="Araus A.J."/>
            <person name="Petzold A."/>
            <person name="Susuki M."/>
            <person name="Suzuki K.-i.T."/>
            <person name="Hayashi T."/>
            <person name="Toyoda A."/>
            <person name="Oliveira C."/>
            <person name="Osipova E."/>
            <person name="Leigh N.D."/>
            <person name="Simon A."/>
            <person name="Yun M.H."/>
        </authorList>
    </citation>
    <scope>NUCLEOTIDE SEQUENCE</scope>
    <source>
        <strain evidence="2">20211129_DDA</strain>
        <tissue evidence="2">Liver</tissue>
    </source>
</reference>
<evidence type="ECO:0000256" key="1">
    <source>
        <dbReference type="SAM" id="MobiDB-lite"/>
    </source>
</evidence>
<comment type="caution">
    <text evidence="2">The sequence shown here is derived from an EMBL/GenBank/DDBJ whole genome shotgun (WGS) entry which is preliminary data.</text>
</comment>
<accession>A0AAV7RWF6</accession>
<dbReference type="Gene3D" id="3.30.70.1820">
    <property type="entry name" value="L1 transposable element, RRM domain"/>
    <property type="match status" value="1"/>
</dbReference>
<proteinExistence type="predicted"/>
<keyword evidence="3" id="KW-1185">Reference proteome</keyword>
<evidence type="ECO:0000313" key="2">
    <source>
        <dbReference type="EMBL" id="KAJ1155830.1"/>
    </source>
</evidence>
<feature type="region of interest" description="Disordered" evidence="1">
    <location>
        <begin position="29"/>
        <end position="49"/>
    </location>
</feature>
<sequence>MMATQKRNKKDSNLTDLFVETLAKKQRPARKLGSDLGGGSGDGTVEKDANPVTKAFMEQLFGVLRKDLPALRQESRRSNIRIRGVPAQGIMGPLEYFVIRLFKHVASALDDQDIILDRTHRTGRPSQSPGQPQDILMCLHYYKRKELDIGP</sequence>